<dbReference type="EMBL" id="GBXM01030233">
    <property type="protein sequence ID" value="JAH78344.1"/>
    <property type="molecule type" value="Transcribed_RNA"/>
</dbReference>
<protein>
    <submittedName>
        <fullName evidence="1">Uncharacterized protein</fullName>
    </submittedName>
</protein>
<organism evidence="1">
    <name type="scientific">Anguilla anguilla</name>
    <name type="common">European freshwater eel</name>
    <name type="synonym">Muraena anguilla</name>
    <dbReference type="NCBI Taxonomy" id="7936"/>
    <lineage>
        <taxon>Eukaryota</taxon>
        <taxon>Metazoa</taxon>
        <taxon>Chordata</taxon>
        <taxon>Craniata</taxon>
        <taxon>Vertebrata</taxon>
        <taxon>Euteleostomi</taxon>
        <taxon>Actinopterygii</taxon>
        <taxon>Neopterygii</taxon>
        <taxon>Teleostei</taxon>
        <taxon>Anguilliformes</taxon>
        <taxon>Anguillidae</taxon>
        <taxon>Anguilla</taxon>
    </lineage>
</organism>
<evidence type="ECO:0000313" key="1">
    <source>
        <dbReference type="EMBL" id="JAH78344.1"/>
    </source>
</evidence>
<dbReference type="EMBL" id="GBXM01030376">
    <property type="protein sequence ID" value="JAH78201.1"/>
    <property type="molecule type" value="Transcribed_RNA"/>
</dbReference>
<dbReference type="AlphaFoldDB" id="A0A0E9VJP6"/>
<accession>A0A0E9VJP6</accession>
<name>A0A0E9VJP6_ANGAN</name>
<proteinExistence type="predicted"/>
<sequence length="66" mass="7238">MIVRVRDWMVCFRSPSIMLWCAHVTVTPEASRTAVLSRGTSNGSRVMIPVGGQHPLSSGVGARLEW</sequence>
<reference evidence="1" key="1">
    <citation type="submission" date="2014-11" db="EMBL/GenBank/DDBJ databases">
        <authorList>
            <person name="Amaro Gonzalez C."/>
        </authorList>
    </citation>
    <scope>NUCLEOTIDE SEQUENCE</scope>
</reference>
<reference evidence="1" key="2">
    <citation type="journal article" date="2015" name="Fish Shellfish Immunol.">
        <title>Early steps in the European eel (Anguilla anguilla)-Vibrio vulnificus interaction in the gills: Role of the RtxA13 toxin.</title>
        <authorList>
            <person name="Callol A."/>
            <person name="Pajuelo D."/>
            <person name="Ebbesson L."/>
            <person name="Teles M."/>
            <person name="MacKenzie S."/>
            <person name="Amaro C."/>
        </authorList>
    </citation>
    <scope>NUCLEOTIDE SEQUENCE</scope>
</reference>